<dbReference type="OrthoDB" id="6329284at2759"/>
<dbReference type="InterPro" id="IPR010730">
    <property type="entry name" value="HET"/>
</dbReference>
<reference evidence="3 4" key="1">
    <citation type="submission" date="2016-05" db="EMBL/GenBank/DDBJ databases">
        <title>A degradative enzymes factory behind the ericoid mycorrhizal symbiosis.</title>
        <authorList>
            <consortium name="DOE Joint Genome Institute"/>
            <person name="Martino E."/>
            <person name="Morin E."/>
            <person name="Grelet G."/>
            <person name="Kuo A."/>
            <person name="Kohler A."/>
            <person name="Daghino S."/>
            <person name="Barry K."/>
            <person name="Choi C."/>
            <person name="Cichocki N."/>
            <person name="Clum A."/>
            <person name="Copeland A."/>
            <person name="Hainaut M."/>
            <person name="Haridas S."/>
            <person name="Labutti K."/>
            <person name="Lindquist E."/>
            <person name="Lipzen A."/>
            <person name="Khouja H.-R."/>
            <person name="Murat C."/>
            <person name="Ohm R."/>
            <person name="Olson A."/>
            <person name="Spatafora J."/>
            <person name="Veneault-Fourrey C."/>
            <person name="Henrissat B."/>
            <person name="Grigoriev I."/>
            <person name="Martin F."/>
            <person name="Perotto S."/>
        </authorList>
    </citation>
    <scope>NUCLEOTIDE SEQUENCE [LARGE SCALE GENOMIC DNA]</scope>
    <source>
        <strain evidence="3 4">UAMH 7357</strain>
    </source>
</reference>
<feature type="region of interest" description="Disordered" evidence="1">
    <location>
        <begin position="323"/>
        <end position="348"/>
    </location>
</feature>
<sequence>MELNLVVPVEPGAMREKGDEDIRGRLWRVTGPYKQDQIKDLTFHCISYVWGPGVAELGSFFDCKRPISDKTRPALEAAIKAAESLKRDDREHKVEKVEAFWIDALCIPQMETTLREKEARQATLESMGYIYSTAVSVIIVLKGPIWNIIETATTGKSPSPCKLSDLQVLEQDRWISRVWTYQELVNGADTYFATMNPGVGTPVVQVQRFLNCVGASLYKWKKENEQGEIGVLETFPRLSILEDALGDILMSGYLQRTALGVLSNIGLRDVDPDYPQNRLLACLGALTKEASWNASSGDLAQIADKLMKICEARNDYSFIYTSDRRSDEPGRRWRPSTTQKERTTQKDLKESHPLIPIINWHIWTPNPGLLGATQNGHLDERGLWLDNMVRLQRFKSVDQKAIKELEVYLFGSTDPENPNHVLIGVFKPDMAASLHWRDALLKFLLKIGFTGCRTPLTCDLGLFYSQIDIQAFEEVEIFAASSIVWKFGHPGLARWKEDGVAKYCAGVYTGLIKQEAESVLML</sequence>
<accession>A0A2J6PY46</accession>
<dbReference type="EMBL" id="KZ613491">
    <property type="protein sequence ID" value="PMD18963.1"/>
    <property type="molecule type" value="Genomic_DNA"/>
</dbReference>
<dbReference type="InterPro" id="IPR052895">
    <property type="entry name" value="HetReg/Transcr_Mod"/>
</dbReference>
<evidence type="ECO:0000313" key="3">
    <source>
        <dbReference type="EMBL" id="PMD18963.1"/>
    </source>
</evidence>
<evidence type="ECO:0000313" key="4">
    <source>
        <dbReference type="Proteomes" id="UP000235672"/>
    </source>
</evidence>
<proteinExistence type="predicted"/>
<dbReference type="Pfam" id="PF06985">
    <property type="entry name" value="HET"/>
    <property type="match status" value="1"/>
</dbReference>
<evidence type="ECO:0000256" key="1">
    <source>
        <dbReference type="SAM" id="MobiDB-lite"/>
    </source>
</evidence>
<feature type="compositionally biased region" description="Basic and acidic residues" evidence="1">
    <location>
        <begin position="339"/>
        <end position="348"/>
    </location>
</feature>
<dbReference type="PANTHER" id="PTHR24148">
    <property type="entry name" value="ANKYRIN REPEAT DOMAIN-CONTAINING PROTEIN 39 HOMOLOG-RELATED"/>
    <property type="match status" value="1"/>
</dbReference>
<name>A0A2J6PY46_9HELO</name>
<dbReference type="STRING" id="1745343.A0A2J6PY46"/>
<gene>
    <name evidence="3" type="ORF">NA56DRAFT_750856</name>
</gene>
<keyword evidence="4" id="KW-1185">Reference proteome</keyword>
<protein>
    <recommendedName>
        <fullName evidence="2">Heterokaryon incompatibility domain-containing protein</fullName>
    </recommendedName>
</protein>
<dbReference type="Proteomes" id="UP000235672">
    <property type="component" value="Unassembled WGS sequence"/>
</dbReference>
<dbReference type="PANTHER" id="PTHR24148:SF64">
    <property type="entry name" value="HETEROKARYON INCOMPATIBILITY DOMAIN-CONTAINING PROTEIN"/>
    <property type="match status" value="1"/>
</dbReference>
<feature type="domain" description="Heterokaryon incompatibility" evidence="2">
    <location>
        <begin position="43"/>
        <end position="183"/>
    </location>
</feature>
<evidence type="ECO:0000259" key="2">
    <source>
        <dbReference type="Pfam" id="PF06985"/>
    </source>
</evidence>
<dbReference type="AlphaFoldDB" id="A0A2J6PY46"/>
<organism evidence="3 4">
    <name type="scientific">Hyaloscypha hepaticicola</name>
    <dbReference type="NCBI Taxonomy" id="2082293"/>
    <lineage>
        <taxon>Eukaryota</taxon>
        <taxon>Fungi</taxon>
        <taxon>Dikarya</taxon>
        <taxon>Ascomycota</taxon>
        <taxon>Pezizomycotina</taxon>
        <taxon>Leotiomycetes</taxon>
        <taxon>Helotiales</taxon>
        <taxon>Hyaloscyphaceae</taxon>
        <taxon>Hyaloscypha</taxon>
    </lineage>
</organism>